<feature type="domain" description="Hemerythrin-like" evidence="2">
    <location>
        <begin position="3"/>
        <end position="121"/>
    </location>
</feature>
<name>I3IKK5_9BACT</name>
<accession>I3IKK5</accession>
<evidence type="ECO:0000313" key="3">
    <source>
        <dbReference type="EMBL" id="GAB62250.1"/>
    </source>
</evidence>
<dbReference type="AlphaFoldDB" id="I3IKK5"/>
<dbReference type="Gene3D" id="1.20.120.520">
    <property type="entry name" value="nmb1532 protein domain like"/>
    <property type="match status" value="1"/>
</dbReference>
<evidence type="ECO:0000256" key="1">
    <source>
        <dbReference type="SAM" id="Coils"/>
    </source>
</evidence>
<organism evidence="3 4">
    <name type="scientific">Candidatus Jettenia caeni</name>
    <dbReference type="NCBI Taxonomy" id="247490"/>
    <lineage>
        <taxon>Bacteria</taxon>
        <taxon>Pseudomonadati</taxon>
        <taxon>Planctomycetota</taxon>
        <taxon>Candidatus Brocadiia</taxon>
        <taxon>Candidatus Brocadiales</taxon>
        <taxon>Candidatus Brocadiaceae</taxon>
        <taxon>Candidatus Jettenia</taxon>
    </lineage>
</organism>
<dbReference type="PANTHER" id="PTHR35585:SF1">
    <property type="entry name" value="HHE DOMAIN PROTEIN (AFU_ORTHOLOGUE AFUA_4G00730)"/>
    <property type="match status" value="1"/>
</dbReference>
<dbReference type="STRING" id="247490.KSU1_C0654"/>
<reference evidence="3 4" key="1">
    <citation type="journal article" date="2012" name="FEBS Lett.">
        <title>Anammox organism KSU-1 expresses a NirK-type copper-containing nitrite reductase instead of a NirS-type with cytochrome cd1.</title>
        <authorList>
            <person name="Hira D."/>
            <person name="Toh H."/>
            <person name="Migita C.T."/>
            <person name="Okubo H."/>
            <person name="Nishiyama T."/>
            <person name="Hattori M."/>
            <person name="Furukawa K."/>
            <person name="Fujii T."/>
        </authorList>
    </citation>
    <scope>NUCLEOTIDE SEQUENCE [LARGE SCALE GENOMIC DNA]</scope>
</reference>
<evidence type="ECO:0000313" key="4">
    <source>
        <dbReference type="Proteomes" id="UP000002985"/>
    </source>
</evidence>
<sequence length="148" mass="17782">MDIYQLLKKDHSKVKDLFKKIKGKTKTAQEPQEDFFSEIEKELHMHMEGEEKLFYPALEQDETMREDILKSYEEHHVVKRIIEDMGKISRDDEKWAAKLIVLKEIVTHHIKEEESGLFKKARKVLNKEQAQEMCNRFEEEKKNVYQMA</sequence>
<keyword evidence="4" id="KW-1185">Reference proteome</keyword>
<feature type="coiled-coil region" evidence="1">
    <location>
        <begin position="120"/>
        <end position="147"/>
    </location>
</feature>
<keyword evidence="1" id="KW-0175">Coiled coil</keyword>
<dbReference type="Pfam" id="PF01814">
    <property type="entry name" value="Hemerythrin"/>
    <property type="match status" value="1"/>
</dbReference>
<protein>
    <recommendedName>
        <fullName evidence="2">Hemerythrin-like domain-containing protein</fullName>
    </recommendedName>
</protein>
<comment type="caution">
    <text evidence="3">The sequence shown here is derived from an EMBL/GenBank/DDBJ whole genome shotgun (WGS) entry which is preliminary data.</text>
</comment>
<dbReference type="CDD" id="cd12108">
    <property type="entry name" value="Hr-like"/>
    <property type="match status" value="1"/>
</dbReference>
<gene>
    <name evidence="3" type="ORF">KSU1_C0654</name>
</gene>
<proteinExistence type="predicted"/>
<dbReference type="PANTHER" id="PTHR35585">
    <property type="entry name" value="HHE DOMAIN PROTEIN (AFU_ORTHOLOGUE AFUA_4G00730)"/>
    <property type="match status" value="1"/>
</dbReference>
<dbReference type="OrthoDB" id="512854at2"/>
<dbReference type="EMBL" id="BAFH01000003">
    <property type="protein sequence ID" value="GAB62250.1"/>
    <property type="molecule type" value="Genomic_DNA"/>
</dbReference>
<evidence type="ECO:0000259" key="2">
    <source>
        <dbReference type="Pfam" id="PF01814"/>
    </source>
</evidence>
<dbReference type="Proteomes" id="UP000002985">
    <property type="component" value="Unassembled WGS sequence"/>
</dbReference>
<dbReference type="InterPro" id="IPR012312">
    <property type="entry name" value="Hemerythrin-like"/>
</dbReference>
<dbReference type="eggNOG" id="COG5592">
    <property type="taxonomic scope" value="Bacteria"/>
</dbReference>